<sequence>MPYPVPTSSVAPESWTLNGAPVTTVLPGWDYESLLQFERLVRVDVLKTAKEAGLDVEVPLALHVRYWATGSYVRHSAALVPLVPDATSGWAQALLVATVDGRQLAGDLVLETTLVRIDEAESGGFTARRAGSVLWNDTVKLALEGSGGLLPIAPVRFSEQGLPAAAAWYVSLDGSDWRAPAMGNLLVLLNVDNRAVADALDPTDSAAAALWDTLTVDVVCDLVGRALDDEEYVPSRADADELSTGDLVTNLIRSFLSRPGEGVDEAVARLRDERRNDPSLVRAQAQSSLRFPRTSS</sequence>
<reference evidence="2" key="1">
    <citation type="submission" date="2021-01" db="EMBL/GenBank/DDBJ databases">
        <title>Whole genome shotgun sequence of Cellulomonas pakistanensis NBRC 110800.</title>
        <authorList>
            <person name="Komaki H."/>
            <person name="Tamura T."/>
        </authorList>
    </citation>
    <scope>NUCLEOTIDE SEQUENCE</scope>
    <source>
        <strain evidence="2">NBRC 110800</strain>
    </source>
</reference>
<proteinExistence type="predicted"/>
<dbReference type="Proteomes" id="UP000642125">
    <property type="component" value="Unassembled WGS sequence"/>
</dbReference>
<feature type="compositionally biased region" description="Polar residues" evidence="1">
    <location>
        <begin position="284"/>
        <end position="296"/>
    </location>
</feature>
<dbReference type="AlphaFoldDB" id="A0A919P928"/>
<gene>
    <name evidence="2" type="ORF">Cpa01nite_16720</name>
</gene>
<accession>A0A919P928</accession>
<protein>
    <submittedName>
        <fullName evidence="2">Uncharacterized protein</fullName>
    </submittedName>
</protein>
<dbReference type="EMBL" id="BONO01000010">
    <property type="protein sequence ID" value="GIG36291.1"/>
    <property type="molecule type" value="Genomic_DNA"/>
</dbReference>
<dbReference type="RefSeq" id="WP_203668315.1">
    <property type="nucleotide sequence ID" value="NZ_BONO01000010.1"/>
</dbReference>
<comment type="caution">
    <text evidence="2">The sequence shown here is derived from an EMBL/GenBank/DDBJ whole genome shotgun (WGS) entry which is preliminary data.</text>
</comment>
<evidence type="ECO:0000313" key="2">
    <source>
        <dbReference type="EMBL" id="GIG36291.1"/>
    </source>
</evidence>
<name>A0A919P928_9CELL</name>
<keyword evidence="3" id="KW-1185">Reference proteome</keyword>
<evidence type="ECO:0000256" key="1">
    <source>
        <dbReference type="SAM" id="MobiDB-lite"/>
    </source>
</evidence>
<feature type="region of interest" description="Disordered" evidence="1">
    <location>
        <begin position="274"/>
        <end position="296"/>
    </location>
</feature>
<organism evidence="2 3">
    <name type="scientific">Cellulomonas pakistanensis</name>
    <dbReference type="NCBI Taxonomy" id="992287"/>
    <lineage>
        <taxon>Bacteria</taxon>
        <taxon>Bacillati</taxon>
        <taxon>Actinomycetota</taxon>
        <taxon>Actinomycetes</taxon>
        <taxon>Micrococcales</taxon>
        <taxon>Cellulomonadaceae</taxon>
        <taxon>Cellulomonas</taxon>
    </lineage>
</organism>
<evidence type="ECO:0000313" key="3">
    <source>
        <dbReference type="Proteomes" id="UP000642125"/>
    </source>
</evidence>